<proteinExistence type="predicted"/>
<dbReference type="EMBL" id="BARS01015737">
    <property type="protein sequence ID" value="GAF93792.1"/>
    <property type="molecule type" value="Genomic_DNA"/>
</dbReference>
<comment type="caution">
    <text evidence="1">The sequence shown here is derived from an EMBL/GenBank/DDBJ whole genome shotgun (WGS) entry which is preliminary data.</text>
</comment>
<evidence type="ECO:0000313" key="1">
    <source>
        <dbReference type="EMBL" id="GAF93792.1"/>
    </source>
</evidence>
<sequence length="191" mass="22187">RVLVPRGGDPPYVLDDYKIYVRAESETGMAVRDELVGLVRRGQHEKLAVTDQPAIKLVERTEPVEKEQVEEKKDMPPHTGVEVVAVEERSGGRYYTVRDLRNGNVVKNVTRKSARRLWAYAITQYDKIQPDSNKAKIQWDGEYGMLRRVKHGKQYRYDLVQRSPNSWRYYFGVNEDGIHGPWKKLVGQEDE</sequence>
<organism evidence="1">
    <name type="scientific">marine sediment metagenome</name>
    <dbReference type="NCBI Taxonomy" id="412755"/>
    <lineage>
        <taxon>unclassified sequences</taxon>
        <taxon>metagenomes</taxon>
        <taxon>ecological metagenomes</taxon>
    </lineage>
</organism>
<feature type="non-terminal residue" evidence="1">
    <location>
        <position position="1"/>
    </location>
</feature>
<protein>
    <submittedName>
        <fullName evidence="1">Uncharacterized protein</fullName>
    </submittedName>
</protein>
<gene>
    <name evidence="1" type="ORF">S01H1_25991</name>
</gene>
<accession>X0U051</accession>
<dbReference type="AlphaFoldDB" id="X0U051"/>
<name>X0U051_9ZZZZ</name>
<reference evidence="1" key="1">
    <citation type="journal article" date="2014" name="Front. Microbiol.">
        <title>High frequency of phylogenetically diverse reductive dehalogenase-homologous genes in deep subseafloor sedimentary metagenomes.</title>
        <authorList>
            <person name="Kawai M."/>
            <person name="Futagami T."/>
            <person name="Toyoda A."/>
            <person name="Takaki Y."/>
            <person name="Nishi S."/>
            <person name="Hori S."/>
            <person name="Arai W."/>
            <person name="Tsubouchi T."/>
            <person name="Morono Y."/>
            <person name="Uchiyama I."/>
            <person name="Ito T."/>
            <person name="Fujiyama A."/>
            <person name="Inagaki F."/>
            <person name="Takami H."/>
        </authorList>
    </citation>
    <scope>NUCLEOTIDE SEQUENCE</scope>
    <source>
        <strain evidence="1">Expedition CK06-06</strain>
    </source>
</reference>